<proteinExistence type="predicted"/>
<reference evidence="2 3" key="1">
    <citation type="submission" date="2016-09" db="EMBL/GenBank/DDBJ databases">
        <title>Pseudonocardia autotrophica DSM535, a candidate organism with high potential of specific P450 cytochromes.</title>
        <authorList>
            <person name="Grumaz C."/>
            <person name="Vainshtein Y."/>
            <person name="Kirstahler P."/>
            <person name="Sohn K."/>
        </authorList>
    </citation>
    <scope>NUCLEOTIDE SEQUENCE [LARGE SCALE GENOMIC DNA]</scope>
    <source>
        <strain evidence="2 3">DSM 535</strain>
    </source>
</reference>
<evidence type="ECO:0000313" key="3">
    <source>
        <dbReference type="Proteomes" id="UP000194360"/>
    </source>
</evidence>
<feature type="compositionally biased region" description="Basic and acidic residues" evidence="1">
    <location>
        <begin position="27"/>
        <end position="43"/>
    </location>
</feature>
<evidence type="ECO:0000256" key="1">
    <source>
        <dbReference type="SAM" id="MobiDB-lite"/>
    </source>
</evidence>
<accession>A0A1Y2MIJ6</accession>
<feature type="region of interest" description="Disordered" evidence="1">
    <location>
        <begin position="99"/>
        <end position="196"/>
    </location>
</feature>
<keyword evidence="3" id="KW-1185">Reference proteome</keyword>
<dbReference type="AlphaFoldDB" id="A0A1Y2MIJ6"/>
<comment type="caution">
    <text evidence="2">The sequence shown here is derived from an EMBL/GenBank/DDBJ whole genome shotgun (WGS) entry which is preliminary data.</text>
</comment>
<dbReference type="Proteomes" id="UP000194360">
    <property type="component" value="Unassembled WGS sequence"/>
</dbReference>
<gene>
    <name evidence="2" type="ORF">BG845_06316</name>
</gene>
<sequence>MPDRSPNDRGPAGPGARRPGRAGRGPAHRDDSPRPSGRIDHPATRIGARGRRRRATATASSVSSVAQLPVTVWLLDPLPSNPATIREVLHGRLLATLATGNPTPSHRAPRPDPNDELDNATSLIDTPPIDTEAATPTGGPRSGTSACRESGTAGVDLGDALAGPPSMPRREQRDDGGVAPSVGEQHRNVGRSGSAFSKAAADDEAVGLVLLDPGAGLVSSPVLAAVAGGLGPRTVLAVLTHRHRGRGALVDARPALVVAAVAVGLDHLQHIVTITRHHSTGGEPGGWCLGPDISLFRRRPAPAHRPRGDRR</sequence>
<name>A0A1Y2MIJ6_PSEAH</name>
<organism evidence="2 3">
    <name type="scientific">Pseudonocardia autotrophica</name>
    <name type="common">Amycolata autotrophica</name>
    <name type="synonym">Nocardia autotrophica</name>
    <dbReference type="NCBI Taxonomy" id="2074"/>
    <lineage>
        <taxon>Bacteria</taxon>
        <taxon>Bacillati</taxon>
        <taxon>Actinomycetota</taxon>
        <taxon>Actinomycetes</taxon>
        <taxon>Pseudonocardiales</taxon>
        <taxon>Pseudonocardiaceae</taxon>
        <taxon>Pseudonocardia</taxon>
    </lineage>
</organism>
<evidence type="ECO:0000313" key="2">
    <source>
        <dbReference type="EMBL" id="OSY35083.1"/>
    </source>
</evidence>
<dbReference type="EMBL" id="MIGB01000058">
    <property type="protein sequence ID" value="OSY35083.1"/>
    <property type="molecule type" value="Genomic_DNA"/>
</dbReference>
<protein>
    <submittedName>
        <fullName evidence="2">Uncharacterized protein</fullName>
    </submittedName>
</protein>
<feature type="region of interest" description="Disordered" evidence="1">
    <location>
        <begin position="1"/>
        <end position="52"/>
    </location>
</feature>
<dbReference type="STRING" id="2074.BG845_06316"/>